<dbReference type="KEGG" id="mdu:MDUV_28570"/>
<dbReference type="Gene3D" id="3.40.50.2000">
    <property type="entry name" value="Glycogen Phosphorylase B"/>
    <property type="match status" value="2"/>
</dbReference>
<dbReference type="Proteomes" id="UP000467006">
    <property type="component" value="Chromosome"/>
</dbReference>
<protein>
    <submittedName>
        <fullName evidence="3">Glycosyl transferase family 1</fullName>
    </submittedName>
</protein>
<dbReference type="GO" id="GO:1903509">
    <property type="term" value="P:liposaccharide metabolic process"/>
    <property type="evidence" value="ECO:0007669"/>
    <property type="project" value="UniProtKB-ARBA"/>
</dbReference>
<dbReference type="AlphaFoldDB" id="A0A7I7K1R3"/>
<dbReference type="InterPro" id="IPR050194">
    <property type="entry name" value="Glycosyltransferase_grp1"/>
</dbReference>
<keyword evidence="2 3" id="KW-0808">Transferase</keyword>
<dbReference type="SUPFAM" id="SSF53756">
    <property type="entry name" value="UDP-Glycosyltransferase/glycogen phosphorylase"/>
    <property type="match status" value="1"/>
</dbReference>
<evidence type="ECO:0000256" key="2">
    <source>
        <dbReference type="ARBA" id="ARBA00022679"/>
    </source>
</evidence>
<dbReference type="InterPro" id="IPR028098">
    <property type="entry name" value="Glyco_trans_4-like_N"/>
</dbReference>
<dbReference type="Pfam" id="PF00534">
    <property type="entry name" value="Glycos_transf_1"/>
    <property type="match status" value="1"/>
</dbReference>
<dbReference type="PANTHER" id="PTHR45947:SF13">
    <property type="entry name" value="TRANSFERASE"/>
    <property type="match status" value="1"/>
</dbReference>
<evidence type="ECO:0000256" key="1">
    <source>
        <dbReference type="ARBA" id="ARBA00022676"/>
    </source>
</evidence>
<dbReference type="InterPro" id="IPR001296">
    <property type="entry name" value="Glyco_trans_1"/>
</dbReference>
<dbReference type="GO" id="GO:1901137">
    <property type="term" value="P:carbohydrate derivative biosynthetic process"/>
    <property type="evidence" value="ECO:0007669"/>
    <property type="project" value="UniProtKB-ARBA"/>
</dbReference>
<proteinExistence type="predicted"/>
<dbReference type="Pfam" id="PF13579">
    <property type="entry name" value="Glyco_trans_4_4"/>
    <property type="match status" value="1"/>
</dbReference>
<gene>
    <name evidence="3" type="ORF">MDUV_28570</name>
</gene>
<dbReference type="RefSeq" id="WP_098003843.1">
    <property type="nucleotide sequence ID" value="NZ_AP022563.1"/>
</dbReference>
<organism evidence="3 4">
    <name type="scientific">Mycolicibacterium duvalii</name>
    <dbReference type="NCBI Taxonomy" id="39688"/>
    <lineage>
        <taxon>Bacteria</taxon>
        <taxon>Bacillati</taxon>
        <taxon>Actinomycetota</taxon>
        <taxon>Actinomycetes</taxon>
        <taxon>Mycobacteriales</taxon>
        <taxon>Mycobacteriaceae</taxon>
        <taxon>Mycolicibacterium</taxon>
    </lineage>
</organism>
<dbReference type="OrthoDB" id="8878585at2"/>
<reference evidence="3 4" key="1">
    <citation type="journal article" date="2019" name="Emerg. Microbes Infect.">
        <title>Comprehensive subspecies identification of 175 nontuberculous mycobacteria species based on 7547 genomic profiles.</title>
        <authorList>
            <person name="Matsumoto Y."/>
            <person name="Kinjo T."/>
            <person name="Motooka D."/>
            <person name="Nabeya D."/>
            <person name="Jung N."/>
            <person name="Uechi K."/>
            <person name="Horii T."/>
            <person name="Iida T."/>
            <person name="Fujita J."/>
            <person name="Nakamura S."/>
        </authorList>
    </citation>
    <scope>NUCLEOTIDE SEQUENCE [LARGE SCALE GENOMIC DNA]</scope>
    <source>
        <strain evidence="3 4">JCM 6396</strain>
    </source>
</reference>
<name>A0A7I7K1R3_9MYCO</name>
<dbReference type="EMBL" id="AP022563">
    <property type="protein sequence ID" value="BBX17997.1"/>
    <property type="molecule type" value="Genomic_DNA"/>
</dbReference>
<keyword evidence="1" id="KW-0328">Glycosyltransferase</keyword>
<dbReference type="PANTHER" id="PTHR45947">
    <property type="entry name" value="SULFOQUINOVOSYL TRANSFERASE SQD2"/>
    <property type="match status" value="1"/>
</dbReference>
<evidence type="ECO:0000313" key="4">
    <source>
        <dbReference type="Proteomes" id="UP000467006"/>
    </source>
</evidence>
<keyword evidence="4" id="KW-1185">Reference proteome</keyword>
<accession>A0A7I7K1R3</accession>
<dbReference type="GO" id="GO:0008610">
    <property type="term" value="P:lipid biosynthetic process"/>
    <property type="evidence" value="ECO:0007669"/>
    <property type="project" value="UniProtKB-ARBA"/>
</dbReference>
<dbReference type="GO" id="GO:0016757">
    <property type="term" value="F:glycosyltransferase activity"/>
    <property type="evidence" value="ECO:0007669"/>
    <property type="project" value="UniProtKB-KW"/>
</dbReference>
<sequence>MKIMVAAQIFAPQGEGGAEMSARMVSLELQERHEVVVLSLGRPGDSIAPVGETFYDGIRIIRIPFNAVYLPGPDRPNSGLLTKALWHAQTALGAVDEREVSRILERENPDLIYAQNTARMQPALWQAAHAMDVPVVQHLRDYGLLCAKGTMFRRGSNCVRRCAECRLLTKRIVPASKDVATVIAVSDFVRRRYVSYEMFAAAKWHTMHNTNTPASKFHPGAVHRISHLDGRETDTITIGYLGTLSKAKGVEEIISSFARLPGNRARLVIGGRGSEDYVRKLKEMSAHYPIEFLGQVPAHHVYERADVIVSGSRWHEPQSRVLVEAAVYGVPVIATDRGGSPEIVVDNQTGWVYDPDCPDALYEALRRIVDMGKRAWCQERNRLFPGLRDFKGTAEDSKIYERLESIFAETLARHTRG</sequence>
<evidence type="ECO:0000313" key="3">
    <source>
        <dbReference type="EMBL" id="BBX17997.1"/>
    </source>
</evidence>